<name>A0ABV7YXB0_9BACT</name>
<dbReference type="Proteomes" id="UP001595616">
    <property type="component" value="Unassembled WGS sequence"/>
</dbReference>
<keyword evidence="2" id="KW-1185">Reference proteome</keyword>
<gene>
    <name evidence="1" type="ORF">ACFOOI_09845</name>
</gene>
<comment type="caution">
    <text evidence="1">The sequence shown here is derived from an EMBL/GenBank/DDBJ whole genome shotgun (WGS) entry which is preliminary data.</text>
</comment>
<evidence type="ECO:0000313" key="1">
    <source>
        <dbReference type="EMBL" id="MFC3810955.1"/>
    </source>
</evidence>
<sequence length="215" mass="25056">MNTEEYSFELSKNRWSNPIPLEFKFATDGTPSESRTELSLSYTGNFFHIDFNCFDNPNVDENYYKVSNEPLYNQEVFEVFISGGSEDPKSYLEVEINPNNAIWVGEIDNPSLGEQMQSIKQMIDPKESKIEHTVEATKDSWKGRLSIPWDLIGRSEDNQYRINFYRVRSIKAQHNKRDWVCDLENCEFLCWSPTLSGESPAFHRPKMFGHMKLNG</sequence>
<proteinExistence type="predicted"/>
<dbReference type="CDD" id="cd09620">
    <property type="entry name" value="CBM9_like_3"/>
    <property type="match status" value="1"/>
</dbReference>
<reference evidence="2" key="1">
    <citation type="journal article" date="2019" name="Int. J. Syst. Evol. Microbiol.">
        <title>The Global Catalogue of Microorganisms (GCM) 10K type strain sequencing project: providing services to taxonomists for standard genome sequencing and annotation.</title>
        <authorList>
            <consortium name="The Broad Institute Genomics Platform"/>
            <consortium name="The Broad Institute Genome Sequencing Center for Infectious Disease"/>
            <person name="Wu L."/>
            <person name="Ma J."/>
        </authorList>
    </citation>
    <scope>NUCLEOTIDE SEQUENCE [LARGE SCALE GENOMIC DNA]</scope>
    <source>
        <strain evidence="2">CECT 7956</strain>
    </source>
</reference>
<dbReference type="EMBL" id="JBHRYQ010000001">
    <property type="protein sequence ID" value="MFC3810955.1"/>
    <property type="molecule type" value="Genomic_DNA"/>
</dbReference>
<protein>
    <submittedName>
        <fullName evidence="1">Carbohydrate-binding family 9-like protein</fullName>
    </submittedName>
</protein>
<accession>A0ABV7YXB0</accession>
<dbReference type="Gene3D" id="2.60.40.1190">
    <property type="match status" value="1"/>
</dbReference>
<dbReference type="RefSeq" id="WP_379837522.1">
    <property type="nucleotide sequence ID" value="NZ_JBHRYQ010000001.1"/>
</dbReference>
<organism evidence="1 2">
    <name type="scientific">Lacihabitans lacunae</name>
    <dbReference type="NCBI Taxonomy" id="1028214"/>
    <lineage>
        <taxon>Bacteria</taxon>
        <taxon>Pseudomonadati</taxon>
        <taxon>Bacteroidota</taxon>
        <taxon>Cytophagia</taxon>
        <taxon>Cytophagales</taxon>
        <taxon>Leadbetterellaceae</taxon>
        <taxon>Lacihabitans</taxon>
    </lineage>
</organism>
<evidence type="ECO:0000313" key="2">
    <source>
        <dbReference type="Proteomes" id="UP001595616"/>
    </source>
</evidence>
<dbReference type="SUPFAM" id="SSF49344">
    <property type="entry name" value="CBD9-like"/>
    <property type="match status" value="1"/>
</dbReference>